<evidence type="ECO:0000313" key="3">
    <source>
        <dbReference type="EMBL" id="MEO3691263.1"/>
    </source>
</evidence>
<keyword evidence="1" id="KW-1133">Transmembrane helix</keyword>
<reference evidence="3 4" key="1">
    <citation type="submission" date="2024-05" db="EMBL/GenBank/DDBJ databases">
        <title>Roseateles sp. DJS-2-20 16S ribosomal RNA gene Genome sequencing and assembly.</title>
        <authorList>
            <person name="Woo H."/>
        </authorList>
    </citation>
    <scope>NUCLEOTIDE SEQUENCE [LARGE SCALE GENOMIC DNA]</scope>
    <source>
        <strain evidence="3 4">DJS-2-20</strain>
    </source>
</reference>
<dbReference type="Pfam" id="PF13937">
    <property type="entry name" value="DUF4212"/>
    <property type="match status" value="1"/>
</dbReference>
<dbReference type="Proteomes" id="UP001495147">
    <property type="component" value="Unassembled WGS sequence"/>
</dbReference>
<feature type="transmembrane region" description="Helical" evidence="1">
    <location>
        <begin position="21"/>
        <end position="40"/>
    </location>
</feature>
<keyword evidence="1" id="KW-0472">Membrane</keyword>
<dbReference type="EMBL" id="JBDPZD010000002">
    <property type="protein sequence ID" value="MEO3691263.1"/>
    <property type="molecule type" value="Genomic_DNA"/>
</dbReference>
<organism evidence="3 4">
    <name type="scientific">Roseateles paludis</name>
    <dbReference type="NCBI Taxonomy" id="3145238"/>
    <lineage>
        <taxon>Bacteria</taxon>
        <taxon>Pseudomonadati</taxon>
        <taxon>Pseudomonadota</taxon>
        <taxon>Betaproteobacteria</taxon>
        <taxon>Burkholderiales</taxon>
        <taxon>Sphaerotilaceae</taxon>
        <taxon>Roseateles</taxon>
    </lineage>
</organism>
<evidence type="ECO:0000259" key="2">
    <source>
        <dbReference type="Pfam" id="PF13937"/>
    </source>
</evidence>
<dbReference type="InterPro" id="IPR019886">
    <property type="entry name" value="Na_symporter_ssu"/>
</dbReference>
<gene>
    <name evidence="3" type="ORF">ABDJ85_07260</name>
</gene>
<protein>
    <submittedName>
        <fullName evidence="3">DUF4212 domain-containing protein</fullName>
    </submittedName>
</protein>
<name>A0ABV0G0L0_9BURK</name>
<evidence type="ECO:0000256" key="1">
    <source>
        <dbReference type="SAM" id="Phobius"/>
    </source>
</evidence>
<dbReference type="RefSeq" id="WP_347704104.1">
    <property type="nucleotide sequence ID" value="NZ_JBDPZD010000002.1"/>
</dbReference>
<evidence type="ECO:0000313" key="4">
    <source>
        <dbReference type="Proteomes" id="UP001495147"/>
    </source>
</evidence>
<keyword evidence="1" id="KW-0812">Transmembrane</keyword>
<dbReference type="NCBIfam" id="TIGR03647">
    <property type="entry name" value="Na_symport_sm"/>
    <property type="match status" value="1"/>
</dbReference>
<sequence>MNADLMPAPAPATHWQRTRRLTLGLLLLWVLLVFVPVYFARELSWTLMGWPLSFWLASQGCVLGFVAIVHLYARRMERLDAEARLSEESR</sequence>
<feature type="transmembrane region" description="Helical" evidence="1">
    <location>
        <begin position="52"/>
        <end position="73"/>
    </location>
</feature>
<feature type="domain" description="Sodium symporter small subunit" evidence="2">
    <location>
        <begin position="13"/>
        <end position="83"/>
    </location>
</feature>
<accession>A0ABV0G0L0</accession>
<proteinExistence type="predicted"/>
<keyword evidence="4" id="KW-1185">Reference proteome</keyword>
<comment type="caution">
    <text evidence="3">The sequence shown here is derived from an EMBL/GenBank/DDBJ whole genome shotgun (WGS) entry which is preliminary data.</text>
</comment>